<dbReference type="Pfam" id="PF13174">
    <property type="entry name" value="TPR_6"/>
    <property type="match status" value="1"/>
</dbReference>
<gene>
    <name evidence="5" type="primary">ybgF</name>
    <name evidence="1" type="synonym">cpoB</name>
    <name evidence="5" type="ORF">EKM59_02735</name>
</gene>
<accession>A0A433JLD4</accession>
<keyword evidence="1" id="KW-0131">Cell cycle</keyword>
<protein>
    <recommendedName>
        <fullName evidence="1">Cell division coordinator CpoB</fullName>
    </recommendedName>
</protein>
<evidence type="ECO:0000313" key="6">
    <source>
        <dbReference type="Proteomes" id="UP000288012"/>
    </source>
</evidence>
<evidence type="ECO:0000259" key="4">
    <source>
        <dbReference type="Pfam" id="PF16331"/>
    </source>
</evidence>
<evidence type="ECO:0000256" key="2">
    <source>
        <dbReference type="PROSITE-ProRule" id="PRU00339"/>
    </source>
</evidence>
<feature type="repeat" description="TPR" evidence="2">
    <location>
        <begin position="222"/>
        <end position="255"/>
    </location>
</feature>
<feature type="region of interest" description="Disordered" evidence="3">
    <location>
        <begin position="125"/>
        <end position="163"/>
    </location>
</feature>
<feature type="domain" description="YbgF trimerisation" evidence="4">
    <location>
        <begin position="74"/>
        <end position="130"/>
    </location>
</feature>
<dbReference type="Pfam" id="PF13424">
    <property type="entry name" value="TPR_12"/>
    <property type="match status" value="1"/>
</dbReference>
<name>A0A433JLD4_9GAMM</name>
<dbReference type="InterPro" id="IPR011990">
    <property type="entry name" value="TPR-like_helical_dom_sf"/>
</dbReference>
<dbReference type="RefSeq" id="WP_127111089.1">
    <property type="nucleotide sequence ID" value="NZ_RZGR01000005.1"/>
</dbReference>
<feature type="chain" id="PRO_5019593713" description="Cell division coordinator CpoB" evidence="1">
    <location>
        <begin position="22"/>
        <end position="307"/>
    </location>
</feature>
<dbReference type="SMART" id="SM00028">
    <property type="entry name" value="TPR"/>
    <property type="match status" value="2"/>
</dbReference>
<dbReference type="HAMAP" id="MF_02066">
    <property type="entry name" value="CpoB"/>
    <property type="match status" value="1"/>
</dbReference>
<keyword evidence="1" id="KW-0732">Signal</keyword>
<reference evidence="5 6" key="1">
    <citation type="submission" date="2018-12" db="EMBL/GenBank/DDBJ databases">
        <title>Legionella sp,whole genome shotgun sequence.</title>
        <authorList>
            <person name="Wu H."/>
        </authorList>
    </citation>
    <scope>NUCLEOTIDE SEQUENCE [LARGE SCALE GENOMIC DNA]</scope>
    <source>
        <strain evidence="6">km714</strain>
    </source>
</reference>
<comment type="function">
    <text evidence="1">Mediates coordination of peptidoglycan synthesis and outer membrane constriction during cell division.</text>
</comment>
<dbReference type="InterPro" id="IPR014162">
    <property type="entry name" value="CpoB_C"/>
</dbReference>
<dbReference type="NCBIfam" id="TIGR02795">
    <property type="entry name" value="tol_pal_ybgF"/>
    <property type="match status" value="1"/>
</dbReference>
<comment type="subcellular location">
    <subcellularLocation>
        <location evidence="1">Periplasm</location>
    </subcellularLocation>
</comment>
<dbReference type="SUPFAM" id="SSF48452">
    <property type="entry name" value="TPR-like"/>
    <property type="match status" value="1"/>
</dbReference>
<dbReference type="AlphaFoldDB" id="A0A433JLD4"/>
<dbReference type="InterPro" id="IPR019734">
    <property type="entry name" value="TPR_rpt"/>
</dbReference>
<dbReference type="InterPro" id="IPR032519">
    <property type="entry name" value="YbgF_tri"/>
</dbReference>
<comment type="similarity">
    <text evidence="1">Belongs to the CpoB family.</text>
</comment>
<dbReference type="GO" id="GO:0070206">
    <property type="term" value="P:protein trimerization"/>
    <property type="evidence" value="ECO:0007669"/>
    <property type="project" value="InterPro"/>
</dbReference>
<keyword evidence="1" id="KW-0574">Periplasm</keyword>
<dbReference type="GO" id="GO:0043093">
    <property type="term" value="P:FtsZ-dependent cytokinesis"/>
    <property type="evidence" value="ECO:0007669"/>
    <property type="project" value="UniProtKB-UniRule"/>
</dbReference>
<feature type="coiled-coil region" evidence="1">
    <location>
        <begin position="75"/>
        <end position="109"/>
    </location>
</feature>
<evidence type="ECO:0000256" key="1">
    <source>
        <dbReference type="HAMAP-Rule" id="MF_02066"/>
    </source>
</evidence>
<keyword evidence="6" id="KW-1185">Reference proteome</keyword>
<dbReference type="PROSITE" id="PS50005">
    <property type="entry name" value="TPR"/>
    <property type="match status" value="1"/>
</dbReference>
<dbReference type="Pfam" id="PF16331">
    <property type="entry name" value="TolA_bind_tri"/>
    <property type="match status" value="1"/>
</dbReference>
<evidence type="ECO:0000256" key="3">
    <source>
        <dbReference type="SAM" id="MobiDB-lite"/>
    </source>
</evidence>
<feature type="signal peptide" evidence="1">
    <location>
        <begin position="1"/>
        <end position="21"/>
    </location>
</feature>
<keyword evidence="1" id="KW-0175">Coiled coil</keyword>
<feature type="compositionally biased region" description="Low complexity" evidence="3">
    <location>
        <begin position="152"/>
        <end position="163"/>
    </location>
</feature>
<keyword evidence="1" id="KW-0132">Cell division</keyword>
<dbReference type="GO" id="GO:0030288">
    <property type="term" value="C:outer membrane-bounded periplasmic space"/>
    <property type="evidence" value="ECO:0007669"/>
    <property type="project" value="UniProtKB-UniRule"/>
</dbReference>
<proteinExistence type="inferred from homology"/>
<dbReference type="Proteomes" id="UP000288012">
    <property type="component" value="Unassembled WGS sequence"/>
</dbReference>
<dbReference type="Gene3D" id="1.20.5.110">
    <property type="match status" value="1"/>
</dbReference>
<sequence precursor="true">MIKSRFLLAACLSCFLIPSFAAAPVIDDSENFMLLEEQQDAYEQPVARAPVEIYDNDDEPALAYDTAEPHNRNDNSMLLAKIQGLQQEIQELRGQLEIQTHDLKLLQQQQLTFYKDLDERIRNAAAQQAQKAPAQLSVKELSEKQPSPHLSTPTAQAPKAPTANAPAIVKSQPANAASRHNPADEQISYLAAYELVKNKKYDGALTAMQNFVNQYPQGGYTANAQYWLGELYMVKKNYSQAISHFEAVLQQFPSSSKSAASLLKIGYALAASGKKTEAKQRLQEVIKNYPDTNTAQLATAKLETLGS</sequence>
<comment type="caution">
    <text evidence="5">The sequence shown here is derived from an EMBL/GenBank/DDBJ whole genome shotgun (WGS) entry which is preliminary data.</text>
</comment>
<feature type="compositionally biased region" description="Low complexity" evidence="3">
    <location>
        <begin position="125"/>
        <end position="135"/>
    </location>
</feature>
<evidence type="ECO:0000313" key="5">
    <source>
        <dbReference type="EMBL" id="RUQ90068.1"/>
    </source>
</evidence>
<dbReference type="InterPro" id="IPR034706">
    <property type="entry name" value="CpoB"/>
</dbReference>
<organism evidence="5 6">
    <name type="scientific">Legionella septentrionalis</name>
    <dbReference type="NCBI Taxonomy" id="2498109"/>
    <lineage>
        <taxon>Bacteria</taxon>
        <taxon>Pseudomonadati</taxon>
        <taxon>Pseudomonadota</taxon>
        <taxon>Gammaproteobacteria</taxon>
        <taxon>Legionellales</taxon>
        <taxon>Legionellaceae</taxon>
        <taxon>Legionella</taxon>
    </lineage>
</organism>
<keyword evidence="2" id="KW-0802">TPR repeat</keyword>
<dbReference type="Gene3D" id="1.25.40.10">
    <property type="entry name" value="Tetratricopeptide repeat domain"/>
    <property type="match status" value="1"/>
</dbReference>
<dbReference type="EMBL" id="RZGR01000005">
    <property type="protein sequence ID" value="RUQ90068.1"/>
    <property type="molecule type" value="Genomic_DNA"/>
</dbReference>